<organism evidence="1">
    <name type="scientific">Arundo donax</name>
    <name type="common">Giant reed</name>
    <name type="synonym">Donax arundinaceus</name>
    <dbReference type="NCBI Taxonomy" id="35708"/>
    <lineage>
        <taxon>Eukaryota</taxon>
        <taxon>Viridiplantae</taxon>
        <taxon>Streptophyta</taxon>
        <taxon>Embryophyta</taxon>
        <taxon>Tracheophyta</taxon>
        <taxon>Spermatophyta</taxon>
        <taxon>Magnoliopsida</taxon>
        <taxon>Liliopsida</taxon>
        <taxon>Poales</taxon>
        <taxon>Poaceae</taxon>
        <taxon>PACMAD clade</taxon>
        <taxon>Arundinoideae</taxon>
        <taxon>Arundineae</taxon>
        <taxon>Arundo</taxon>
    </lineage>
</organism>
<reference evidence="1" key="1">
    <citation type="submission" date="2014-09" db="EMBL/GenBank/DDBJ databases">
        <authorList>
            <person name="Magalhaes I.L.F."/>
            <person name="Oliveira U."/>
            <person name="Santos F.R."/>
            <person name="Vidigal T.H.D.A."/>
            <person name="Brescovit A.D."/>
            <person name="Santos A.J."/>
        </authorList>
    </citation>
    <scope>NUCLEOTIDE SEQUENCE</scope>
    <source>
        <tissue evidence="1">Shoot tissue taken approximately 20 cm above the soil surface</tissue>
    </source>
</reference>
<dbReference type="AlphaFoldDB" id="A0A0A9GRT6"/>
<sequence length="68" mass="7393">MSRLTSSNTSCYSFHLLSSSHKCCNALGSVLCLVISIYKCSTTCSSNCKFKDLLVLDQSNHIVCLILG</sequence>
<name>A0A0A9GRT6_ARUDO</name>
<dbReference type="EMBL" id="GBRH01171802">
    <property type="protein sequence ID" value="JAE26094.1"/>
    <property type="molecule type" value="Transcribed_RNA"/>
</dbReference>
<accession>A0A0A9GRT6</accession>
<evidence type="ECO:0000313" key="1">
    <source>
        <dbReference type="EMBL" id="JAE26094.1"/>
    </source>
</evidence>
<reference evidence="1" key="2">
    <citation type="journal article" date="2015" name="Data Brief">
        <title>Shoot transcriptome of the giant reed, Arundo donax.</title>
        <authorList>
            <person name="Barrero R.A."/>
            <person name="Guerrero F.D."/>
            <person name="Moolhuijzen P."/>
            <person name="Goolsby J.A."/>
            <person name="Tidwell J."/>
            <person name="Bellgard S.E."/>
            <person name="Bellgard M.I."/>
        </authorList>
    </citation>
    <scope>NUCLEOTIDE SEQUENCE</scope>
    <source>
        <tissue evidence="1">Shoot tissue taken approximately 20 cm above the soil surface</tissue>
    </source>
</reference>
<proteinExistence type="predicted"/>
<protein>
    <submittedName>
        <fullName evidence="1">Uncharacterized protein</fullName>
    </submittedName>
</protein>